<evidence type="ECO:0000256" key="1">
    <source>
        <dbReference type="ARBA" id="ARBA00004651"/>
    </source>
</evidence>
<evidence type="ECO:0000313" key="8">
    <source>
        <dbReference type="EMBL" id="UOE21669.1"/>
    </source>
</evidence>
<name>A0AA97M144_9ACTN</name>
<comment type="subcellular location">
    <subcellularLocation>
        <location evidence="1">Cell membrane</location>
        <topology evidence="1">Multi-pass membrane protein</topology>
    </subcellularLocation>
</comment>
<feature type="transmembrane region" description="Helical" evidence="7">
    <location>
        <begin position="165"/>
        <end position="186"/>
    </location>
</feature>
<dbReference type="AlphaFoldDB" id="A0AA97M144"/>
<dbReference type="EMBL" id="CP063196">
    <property type="protein sequence ID" value="UOE21669.1"/>
    <property type="molecule type" value="Genomic_DNA"/>
</dbReference>
<protein>
    <submittedName>
        <fullName evidence="8">YihY/virulence factor BrkB family protein</fullName>
    </submittedName>
</protein>
<dbReference type="PANTHER" id="PTHR30213:SF0">
    <property type="entry name" value="UPF0761 MEMBRANE PROTEIN YIHY"/>
    <property type="match status" value="1"/>
</dbReference>
<keyword evidence="9" id="KW-1185">Reference proteome</keyword>
<feature type="region of interest" description="Disordered" evidence="6">
    <location>
        <begin position="334"/>
        <end position="435"/>
    </location>
</feature>
<gene>
    <name evidence="8" type="ORF">NI17_011535</name>
</gene>
<dbReference type="InterPro" id="IPR017039">
    <property type="entry name" value="Virul_fac_BrkB"/>
</dbReference>
<evidence type="ECO:0000313" key="9">
    <source>
        <dbReference type="Proteomes" id="UP000265719"/>
    </source>
</evidence>
<evidence type="ECO:0000256" key="2">
    <source>
        <dbReference type="ARBA" id="ARBA00022475"/>
    </source>
</evidence>
<sequence length="435" mass="46250">MFGGVRPKWANWESLREAAEAWPDRHPRSGAAAVLAVRTARSAMRVRIMGLAAESAFFSLLSLPALLLGLIGALSRLTSVLGQQTVLDIRAWMLDLAATVLTAETVNTTVAPMVDDFLGGAHGGVLSLTFLVSLWSGSRAMSVFIEAITIAYGLDGMRGYLSHRLLAFVAYLGALLFALVVLPVIVAGPEVVRALLPVAAAYLHLTYWPLVGLLSLVCIVALYTLSVPVRAPLVRQLPGAVAAVLILLLGTVGLRIYLDASFGQANIYGSLTAPIVILIWLYLMALAVLAGSSLNAEIDAMWPVAATAQARAEIAARRQATADRLVERREEALQRLARGPERTGSVSEAATGEETDGRTPTGTDRAPEAQGAPAPRTLVGSTAATDKPEATAPESGERPHAPQEEQQEDPHRHRGGRRGDEPRPDRLPGPRGRTG</sequence>
<reference evidence="8" key="1">
    <citation type="submission" date="2020-10" db="EMBL/GenBank/DDBJ databases">
        <title>De novo genome project of the cellulose decomposer Thermobifida halotolerans type strain.</title>
        <authorList>
            <person name="Nagy I."/>
            <person name="Horvath B."/>
            <person name="Kukolya J."/>
            <person name="Nagy I."/>
            <person name="Orsini M."/>
        </authorList>
    </citation>
    <scope>NUCLEOTIDE SEQUENCE</scope>
    <source>
        <strain evidence="8">DSM 44931</strain>
    </source>
</reference>
<feature type="transmembrane region" description="Helical" evidence="7">
    <location>
        <begin position="270"/>
        <end position="291"/>
    </location>
</feature>
<evidence type="ECO:0000256" key="7">
    <source>
        <dbReference type="SAM" id="Phobius"/>
    </source>
</evidence>
<organism evidence="8 9">
    <name type="scientific">Thermobifida halotolerans</name>
    <dbReference type="NCBI Taxonomy" id="483545"/>
    <lineage>
        <taxon>Bacteria</taxon>
        <taxon>Bacillati</taxon>
        <taxon>Actinomycetota</taxon>
        <taxon>Actinomycetes</taxon>
        <taxon>Streptosporangiales</taxon>
        <taxon>Nocardiopsidaceae</taxon>
        <taxon>Thermobifida</taxon>
    </lineage>
</organism>
<feature type="transmembrane region" description="Helical" evidence="7">
    <location>
        <begin position="237"/>
        <end position="258"/>
    </location>
</feature>
<proteinExistence type="predicted"/>
<dbReference type="Pfam" id="PF03631">
    <property type="entry name" value="Virul_fac_BrkB"/>
    <property type="match status" value="1"/>
</dbReference>
<evidence type="ECO:0000256" key="6">
    <source>
        <dbReference type="SAM" id="MobiDB-lite"/>
    </source>
</evidence>
<evidence type="ECO:0000256" key="4">
    <source>
        <dbReference type="ARBA" id="ARBA00022989"/>
    </source>
</evidence>
<evidence type="ECO:0000256" key="5">
    <source>
        <dbReference type="ARBA" id="ARBA00023136"/>
    </source>
</evidence>
<keyword evidence="4 7" id="KW-1133">Transmembrane helix</keyword>
<keyword evidence="5 7" id="KW-0472">Membrane</keyword>
<dbReference type="Proteomes" id="UP000265719">
    <property type="component" value="Chromosome"/>
</dbReference>
<feature type="compositionally biased region" description="Basic and acidic residues" evidence="6">
    <location>
        <begin position="395"/>
        <end position="428"/>
    </location>
</feature>
<evidence type="ECO:0000256" key="3">
    <source>
        <dbReference type="ARBA" id="ARBA00022692"/>
    </source>
</evidence>
<feature type="transmembrane region" description="Helical" evidence="7">
    <location>
        <begin position="206"/>
        <end position="225"/>
    </location>
</feature>
<dbReference type="GO" id="GO:0005886">
    <property type="term" value="C:plasma membrane"/>
    <property type="evidence" value="ECO:0007669"/>
    <property type="project" value="UniProtKB-SubCell"/>
</dbReference>
<feature type="transmembrane region" description="Helical" evidence="7">
    <location>
        <begin position="48"/>
        <end position="71"/>
    </location>
</feature>
<dbReference type="KEGG" id="thao:NI17_011535"/>
<feature type="transmembrane region" description="Helical" evidence="7">
    <location>
        <begin position="125"/>
        <end position="153"/>
    </location>
</feature>
<keyword evidence="2" id="KW-1003">Cell membrane</keyword>
<dbReference type="PANTHER" id="PTHR30213">
    <property type="entry name" value="INNER MEMBRANE PROTEIN YHJD"/>
    <property type="match status" value="1"/>
</dbReference>
<keyword evidence="3 7" id="KW-0812">Transmembrane</keyword>
<accession>A0AA97M144</accession>